<evidence type="ECO:0000256" key="2">
    <source>
        <dbReference type="ARBA" id="ARBA00006601"/>
    </source>
</evidence>
<evidence type="ECO:0000256" key="6">
    <source>
        <dbReference type="ARBA" id="ARBA00047473"/>
    </source>
</evidence>
<protein>
    <recommendedName>
        <fullName evidence="3 7">UDP-glucose 6-dehydrogenase</fullName>
        <ecNumber evidence="3 7">1.1.1.22</ecNumber>
    </recommendedName>
</protein>
<dbReference type="EMBL" id="BFAV01000124">
    <property type="protein sequence ID" value="GBF33921.1"/>
    <property type="molecule type" value="Genomic_DNA"/>
</dbReference>
<dbReference type="OrthoDB" id="9803238at2"/>
<name>A0A2L2XJ18_9FIRM</name>
<keyword evidence="13" id="KW-1185">Reference proteome</keyword>
<feature type="binding site" evidence="10">
    <location>
        <position position="121"/>
    </location>
    <ligand>
        <name>NAD(+)</name>
        <dbReference type="ChEBI" id="CHEBI:57540"/>
    </ligand>
</feature>
<dbReference type="SUPFAM" id="SSF48179">
    <property type="entry name" value="6-phosphogluconate dehydrogenase C-terminal domain-like"/>
    <property type="match status" value="1"/>
</dbReference>
<keyword evidence="5 7" id="KW-0520">NAD</keyword>
<evidence type="ECO:0000256" key="5">
    <source>
        <dbReference type="ARBA" id="ARBA00023027"/>
    </source>
</evidence>
<comment type="caution">
    <text evidence="12">The sequence shown here is derived from an EMBL/GenBank/DDBJ whole genome shotgun (WGS) entry which is preliminary data.</text>
</comment>
<dbReference type="Proteomes" id="UP000239549">
    <property type="component" value="Unassembled WGS sequence"/>
</dbReference>
<gene>
    <name evidence="12" type="ORF">DCCM_3032</name>
</gene>
<dbReference type="GO" id="GO:0000271">
    <property type="term" value="P:polysaccharide biosynthetic process"/>
    <property type="evidence" value="ECO:0007669"/>
    <property type="project" value="InterPro"/>
</dbReference>
<feature type="binding site" evidence="9">
    <location>
        <position position="255"/>
    </location>
    <ligand>
        <name>substrate</name>
    </ligand>
</feature>
<dbReference type="PANTHER" id="PTHR43750:SF3">
    <property type="entry name" value="UDP-GLUCOSE 6-DEHYDROGENASE TUAD"/>
    <property type="match status" value="1"/>
</dbReference>
<feature type="binding site" evidence="10">
    <location>
        <position position="325"/>
    </location>
    <ligand>
        <name>NAD(+)</name>
        <dbReference type="ChEBI" id="CHEBI:57540"/>
    </ligand>
</feature>
<dbReference type="InterPro" id="IPR017476">
    <property type="entry name" value="UDP-Glc/GDP-Man"/>
</dbReference>
<evidence type="ECO:0000256" key="3">
    <source>
        <dbReference type="ARBA" id="ARBA00012954"/>
    </source>
</evidence>
<dbReference type="InterPro" id="IPR036220">
    <property type="entry name" value="UDP-Glc/GDP-Man_DH_C_sf"/>
</dbReference>
<dbReference type="AlphaFoldDB" id="A0A2L2XJ18"/>
<dbReference type="Gene3D" id="1.20.5.100">
    <property type="entry name" value="Cytochrome c1, transmembrane anchor, C-terminal"/>
    <property type="match status" value="1"/>
</dbReference>
<evidence type="ECO:0000256" key="1">
    <source>
        <dbReference type="ARBA" id="ARBA00004701"/>
    </source>
</evidence>
<dbReference type="EC" id="1.1.1.22" evidence="3 7"/>
<evidence type="ECO:0000259" key="11">
    <source>
        <dbReference type="SMART" id="SM00984"/>
    </source>
</evidence>
<feature type="binding site" evidence="10">
    <location>
        <position position="35"/>
    </location>
    <ligand>
        <name>NAD(+)</name>
        <dbReference type="ChEBI" id="CHEBI:57540"/>
    </ligand>
</feature>
<feature type="domain" description="UDP-glucose/GDP-mannose dehydrogenase C-terminal" evidence="11">
    <location>
        <begin position="311"/>
        <end position="415"/>
    </location>
</feature>
<dbReference type="InterPro" id="IPR014027">
    <property type="entry name" value="UDP-Glc/GDP-Man_DH_C"/>
</dbReference>
<dbReference type="Pfam" id="PF00984">
    <property type="entry name" value="UDPG_MGDP_dh"/>
    <property type="match status" value="1"/>
</dbReference>
<evidence type="ECO:0000256" key="4">
    <source>
        <dbReference type="ARBA" id="ARBA00023002"/>
    </source>
</evidence>
<organism evidence="12 13">
    <name type="scientific">Desulfocucumis palustris</name>
    <dbReference type="NCBI Taxonomy" id="1898651"/>
    <lineage>
        <taxon>Bacteria</taxon>
        <taxon>Bacillati</taxon>
        <taxon>Bacillota</taxon>
        <taxon>Clostridia</taxon>
        <taxon>Eubacteriales</taxon>
        <taxon>Desulfocucumaceae</taxon>
        <taxon>Desulfocucumis</taxon>
    </lineage>
</organism>
<dbReference type="SUPFAM" id="SSF52413">
    <property type="entry name" value="UDP-glucose/GDP-mannose dehydrogenase C-terminal domain"/>
    <property type="match status" value="1"/>
</dbReference>
<evidence type="ECO:0000256" key="7">
    <source>
        <dbReference type="PIRNR" id="PIRNR000124"/>
    </source>
</evidence>
<proteinExistence type="inferred from homology"/>
<dbReference type="GO" id="GO:0006065">
    <property type="term" value="P:UDP-glucuronate biosynthetic process"/>
    <property type="evidence" value="ECO:0007669"/>
    <property type="project" value="UniProtKB-UniPathway"/>
</dbReference>
<dbReference type="SMART" id="SM00984">
    <property type="entry name" value="UDPG_MGDP_dh_C"/>
    <property type="match status" value="1"/>
</dbReference>
<evidence type="ECO:0000256" key="10">
    <source>
        <dbReference type="PIRSR" id="PIRSR500134-3"/>
    </source>
</evidence>
<feature type="binding site" evidence="10">
    <location>
        <position position="153"/>
    </location>
    <ligand>
        <name>NAD(+)</name>
        <dbReference type="ChEBI" id="CHEBI:57540"/>
    </ligand>
</feature>
<dbReference type="Gene3D" id="3.40.50.720">
    <property type="entry name" value="NAD(P)-binding Rossmann-like Domain"/>
    <property type="match status" value="2"/>
</dbReference>
<accession>A0A2L2XJ18</accession>
<dbReference type="NCBIfam" id="TIGR03026">
    <property type="entry name" value="NDP-sugDHase"/>
    <property type="match status" value="1"/>
</dbReference>
<dbReference type="InterPro" id="IPR014026">
    <property type="entry name" value="UDP-Glc/GDP-Man_DH_dimer"/>
</dbReference>
<feature type="binding site" evidence="10">
    <location>
        <position position="261"/>
    </location>
    <ligand>
        <name>NAD(+)</name>
        <dbReference type="ChEBI" id="CHEBI:57540"/>
    </ligand>
</feature>
<comment type="pathway">
    <text evidence="1">Nucleotide-sugar biosynthesis; UDP-alpha-D-glucuronate biosynthesis; UDP-alpha-D-glucuronate from UDP-alpha-D-glucose: step 1/1.</text>
</comment>
<dbReference type="Pfam" id="PF03721">
    <property type="entry name" value="UDPG_MGDP_dh_N"/>
    <property type="match status" value="1"/>
</dbReference>
<sequence length="436" mass="48189">MRIMVIGLGYVGLVAVAGLAKAGYQITGVDINIKKINSLNNGKIDIYEPGLKEVIDEARLNQRISFKNIAEIKNIDCGIVIICVGTPSRPDGAADLSQVEYTIEWIKERTINSLTIIMKSTVPPGTGELLYKKYLAGFSYKINYISNPEFLREGQALKDWFYPDRIVIGGNNNKAIEEVSALYDSLNARIVKLDITSAELIKYAANAFLATKISFINEIACLCDCLGADINSVATGIGLDNRIGEGFLKAGIGYGGSCFPKDVRALNFLSTINGHNFELLRATIIVNSRQRLLPVQKLRSYLGNLVNKNIAVLGLTFKPGTDDIRESPSLDIIRLLLDEGANVSIYDPIRKNLNINLFRKDQIRFGKNILDTVKGTEAVVVATEWDQFIDTNWSEIKIVMNEPFLIVDGRNCLDPCIINNCGFIYSGIGRAKAHER</sequence>
<dbReference type="GO" id="GO:0003979">
    <property type="term" value="F:UDP-glucose 6-dehydrogenase activity"/>
    <property type="evidence" value="ECO:0007669"/>
    <property type="project" value="UniProtKB-EC"/>
</dbReference>
<dbReference type="Pfam" id="PF03720">
    <property type="entry name" value="UDPG_MGDP_dh_C"/>
    <property type="match status" value="1"/>
</dbReference>
<dbReference type="InterPro" id="IPR008927">
    <property type="entry name" value="6-PGluconate_DH-like_C_sf"/>
</dbReference>
<feature type="binding site" evidence="9">
    <location>
        <position position="202"/>
    </location>
    <ligand>
        <name>substrate</name>
    </ligand>
</feature>
<evidence type="ECO:0000313" key="13">
    <source>
        <dbReference type="Proteomes" id="UP000239549"/>
    </source>
</evidence>
<dbReference type="InterPro" id="IPR001732">
    <property type="entry name" value="UDP-Glc/GDP-Man_DH_N"/>
</dbReference>
<evidence type="ECO:0000256" key="9">
    <source>
        <dbReference type="PIRSR" id="PIRSR500134-2"/>
    </source>
</evidence>
<feature type="binding site" evidence="9">
    <location>
        <position position="318"/>
    </location>
    <ligand>
        <name>substrate</name>
    </ligand>
</feature>
<dbReference type="GO" id="GO:0051287">
    <property type="term" value="F:NAD binding"/>
    <property type="evidence" value="ECO:0007669"/>
    <property type="project" value="InterPro"/>
</dbReference>
<comment type="catalytic activity">
    <reaction evidence="6 7">
        <text>UDP-alpha-D-glucose + 2 NAD(+) + H2O = UDP-alpha-D-glucuronate + 2 NADH + 3 H(+)</text>
        <dbReference type="Rhea" id="RHEA:23596"/>
        <dbReference type="ChEBI" id="CHEBI:15377"/>
        <dbReference type="ChEBI" id="CHEBI:15378"/>
        <dbReference type="ChEBI" id="CHEBI:57540"/>
        <dbReference type="ChEBI" id="CHEBI:57945"/>
        <dbReference type="ChEBI" id="CHEBI:58052"/>
        <dbReference type="ChEBI" id="CHEBI:58885"/>
        <dbReference type="EC" id="1.1.1.22"/>
    </reaction>
</comment>
<dbReference type="InterPro" id="IPR036291">
    <property type="entry name" value="NAD(P)-bd_dom_sf"/>
</dbReference>
<dbReference type="PANTHER" id="PTHR43750">
    <property type="entry name" value="UDP-GLUCOSE 6-DEHYDROGENASE TUAD"/>
    <property type="match status" value="1"/>
</dbReference>
<evidence type="ECO:0000256" key="8">
    <source>
        <dbReference type="PIRSR" id="PIRSR500134-1"/>
    </source>
</evidence>
<feature type="active site" description="Nucleophile" evidence="8">
    <location>
        <position position="258"/>
    </location>
</feature>
<dbReference type="UniPathway" id="UPA00038">
    <property type="reaction ID" value="UER00491"/>
</dbReference>
<feature type="binding site" evidence="9">
    <location>
        <begin position="150"/>
        <end position="153"/>
    </location>
    <ligand>
        <name>substrate</name>
    </ligand>
</feature>
<reference evidence="13" key="1">
    <citation type="submission" date="2018-02" db="EMBL/GenBank/DDBJ databases">
        <title>Genome sequence of Desulfocucumis palustris strain NAW-5.</title>
        <authorList>
            <person name="Watanabe M."/>
            <person name="Kojima H."/>
            <person name="Fukui M."/>
        </authorList>
    </citation>
    <scope>NUCLEOTIDE SEQUENCE [LARGE SCALE GENOMIC DNA]</scope>
    <source>
        <strain evidence="13">NAW-5</strain>
    </source>
</reference>
<dbReference type="PIRSF" id="PIRSF000124">
    <property type="entry name" value="UDPglc_GDPman_dh"/>
    <property type="match status" value="1"/>
</dbReference>
<dbReference type="SUPFAM" id="SSF51735">
    <property type="entry name" value="NAD(P)-binding Rossmann-fold domains"/>
    <property type="match status" value="1"/>
</dbReference>
<dbReference type="InterPro" id="IPR028357">
    <property type="entry name" value="UDPglc_DH_bac"/>
</dbReference>
<feature type="binding site" evidence="10">
    <location>
        <position position="86"/>
    </location>
    <ligand>
        <name>NAD(+)</name>
        <dbReference type="ChEBI" id="CHEBI:57540"/>
    </ligand>
</feature>
<evidence type="ECO:0000313" key="12">
    <source>
        <dbReference type="EMBL" id="GBF33921.1"/>
    </source>
</evidence>
<comment type="similarity">
    <text evidence="2 7">Belongs to the UDP-glucose/GDP-mannose dehydrogenase family.</text>
</comment>
<feature type="binding site" evidence="9">
    <location>
        <begin position="247"/>
        <end position="251"/>
    </location>
    <ligand>
        <name>substrate</name>
    </ligand>
</feature>
<dbReference type="PIRSF" id="PIRSF500134">
    <property type="entry name" value="UDPglc_DH_bac"/>
    <property type="match status" value="1"/>
</dbReference>
<keyword evidence="4 7" id="KW-0560">Oxidoreductase</keyword>
<feature type="binding site" evidence="10">
    <location>
        <position position="30"/>
    </location>
    <ligand>
        <name>NAD(+)</name>
        <dbReference type="ChEBI" id="CHEBI:57540"/>
    </ligand>
</feature>